<sequence>MSLPDEVLSLILTPLLLVPDEKFADTSSESPFSHSFHVSNLLLVSKSWLRVSTPLLYAVVVLRSKQQARALEATLKLNVCLGQFVKKLRLEGGYGLAMKAILGRIPNLHTLFLSLDIWTYDSVAGLCQGLSLVNPRRLVLYDEDMADFEIARTMDTDASSRLAAKIASCISKWDNLRVVELPWFGDWHEDDTERALIPICNALSTSSHVEKIVIPHFIYDNRAQPPEYLPLLLSNRSIRHLHLKGALCRKEIIMLDIWLRMRPPPTVNVTFDSSPAVPELKALDSHYVPLHSAPEDVQDKIWGRILYFAMEVNVLDSAATLLPHQIPVHVADDDSVVRHAYDRAADPSFAIVSKRFQRLTKPLLFRHIVLDCQGQMQQFCPSLMPRDPEAHLALASHVRSLILERAFPRETDADNVKHAFDQLLDASLNVLTMTLFNLVVFGGNGQFMAGIRPCQPFRRAEHAGRDTRLELPWNYFVKLATASGRTLERFYSIEITGVPDNIATPFVWGDDEWPSLPGALLALETLSVGQAHPSFFELMSILGLPALSRVFLEETMLVAAEPFLEQHGSKLTELMVQANDADEIDVLALCPKLTCLTLQLLPGYRRDIHLNLKYNSRLVRGARRHDYLQSIFLDIMLDSFAATQSGIKLINDIGQIKVDGLLPSLTSIQLCGAYWDTSERYIAGEKLVPVADKLWDKGIKILDSCGRCWVPRLSSKQKR</sequence>
<keyword evidence="2" id="KW-1185">Reference proteome</keyword>
<evidence type="ECO:0000313" key="2">
    <source>
        <dbReference type="Proteomes" id="UP000815677"/>
    </source>
</evidence>
<dbReference type="EMBL" id="DF841531">
    <property type="protein sequence ID" value="GAT45584.1"/>
    <property type="molecule type" value="Genomic_DNA"/>
</dbReference>
<reference evidence="1" key="1">
    <citation type="submission" date="2014-09" db="EMBL/GenBank/DDBJ databases">
        <title>Genome sequence of the luminous mushroom Mycena chlorophos for searching fungal bioluminescence genes.</title>
        <authorList>
            <person name="Tanaka Y."/>
            <person name="Kasuga D."/>
            <person name="Oba Y."/>
            <person name="Hase S."/>
            <person name="Sato K."/>
            <person name="Oba Y."/>
            <person name="Sakakibara Y."/>
        </authorList>
    </citation>
    <scope>NUCLEOTIDE SEQUENCE</scope>
</reference>
<proteinExistence type="predicted"/>
<gene>
    <name evidence="1" type="ORF">MCHLO_03154</name>
</gene>
<protein>
    <recommendedName>
        <fullName evidence="3">F-box domain-containing protein</fullName>
    </recommendedName>
</protein>
<name>A0ABQ0L362_MYCCL</name>
<dbReference type="Proteomes" id="UP000815677">
    <property type="component" value="Unassembled WGS sequence"/>
</dbReference>
<evidence type="ECO:0000313" key="1">
    <source>
        <dbReference type="EMBL" id="GAT45584.1"/>
    </source>
</evidence>
<accession>A0ABQ0L362</accession>
<organism evidence="1 2">
    <name type="scientific">Mycena chlorophos</name>
    <name type="common">Agaric fungus</name>
    <name type="synonym">Agaricus chlorophos</name>
    <dbReference type="NCBI Taxonomy" id="658473"/>
    <lineage>
        <taxon>Eukaryota</taxon>
        <taxon>Fungi</taxon>
        <taxon>Dikarya</taxon>
        <taxon>Basidiomycota</taxon>
        <taxon>Agaricomycotina</taxon>
        <taxon>Agaricomycetes</taxon>
        <taxon>Agaricomycetidae</taxon>
        <taxon>Agaricales</taxon>
        <taxon>Marasmiineae</taxon>
        <taxon>Mycenaceae</taxon>
        <taxon>Mycena</taxon>
    </lineage>
</organism>
<evidence type="ECO:0008006" key="3">
    <source>
        <dbReference type="Google" id="ProtNLM"/>
    </source>
</evidence>